<feature type="chain" id="PRO_5021357653" evidence="2">
    <location>
        <begin position="19"/>
        <end position="225"/>
    </location>
</feature>
<feature type="signal peptide" evidence="2">
    <location>
        <begin position="1"/>
        <end position="18"/>
    </location>
</feature>
<keyword evidence="4" id="KW-1185">Reference proteome</keyword>
<evidence type="ECO:0000256" key="1">
    <source>
        <dbReference type="SAM" id="MobiDB-lite"/>
    </source>
</evidence>
<evidence type="ECO:0000313" key="3">
    <source>
        <dbReference type="EMBL" id="TPX12463.1"/>
    </source>
</evidence>
<dbReference type="AlphaFoldDB" id="A0A507AXU3"/>
<dbReference type="EMBL" id="SKBQ01000040">
    <property type="protein sequence ID" value="TPX12463.1"/>
    <property type="molecule type" value="Genomic_DNA"/>
</dbReference>
<accession>A0A507AXU3</accession>
<reference evidence="3 4" key="1">
    <citation type="submission" date="2019-06" db="EMBL/GenBank/DDBJ databases">
        <title>Draft genome sequence of the filamentous fungus Phialemoniopsis curvata isolated from diesel fuel.</title>
        <authorList>
            <person name="Varaljay V.A."/>
            <person name="Lyon W.J."/>
            <person name="Crouch A.L."/>
            <person name="Drake C.E."/>
            <person name="Hollomon J.M."/>
            <person name="Nadeau L.J."/>
            <person name="Nunn H.S."/>
            <person name="Stevenson B.S."/>
            <person name="Bojanowski C.L."/>
            <person name="Crookes-Goodson W.J."/>
        </authorList>
    </citation>
    <scope>NUCLEOTIDE SEQUENCE [LARGE SCALE GENOMIC DNA]</scope>
    <source>
        <strain evidence="3 4">D216</strain>
    </source>
</reference>
<evidence type="ECO:0000313" key="4">
    <source>
        <dbReference type="Proteomes" id="UP000319257"/>
    </source>
</evidence>
<dbReference type="Proteomes" id="UP000319257">
    <property type="component" value="Unassembled WGS sequence"/>
</dbReference>
<comment type="caution">
    <text evidence="3">The sequence shown here is derived from an EMBL/GenBank/DDBJ whole genome shotgun (WGS) entry which is preliminary data.</text>
</comment>
<organism evidence="3 4">
    <name type="scientific">Thyridium curvatum</name>
    <dbReference type="NCBI Taxonomy" id="1093900"/>
    <lineage>
        <taxon>Eukaryota</taxon>
        <taxon>Fungi</taxon>
        <taxon>Dikarya</taxon>
        <taxon>Ascomycota</taxon>
        <taxon>Pezizomycotina</taxon>
        <taxon>Sordariomycetes</taxon>
        <taxon>Sordariomycetidae</taxon>
        <taxon>Thyridiales</taxon>
        <taxon>Thyridiaceae</taxon>
        <taxon>Thyridium</taxon>
    </lineage>
</organism>
<name>A0A507AXU3_9PEZI</name>
<feature type="region of interest" description="Disordered" evidence="1">
    <location>
        <begin position="132"/>
        <end position="159"/>
    </location>
</feature>
<feature type="region of interest" description="Disordered" evidence="1">
    <location>
        <begin position="85"/>
        <end position="106"/>
    </location>
</feature>
<protein>
    <submittedName>
        <fullName evidence="3">Uncharacterized protein</fullName>
    </submittedName>
</protein>
<sequence>MKFNTLLTALTGAAVVTAQINFIPVANKIVGHFTRVSKYAVNNIVIPTPGALEPVATRGIGPEKKDDEDKEEAIRTSVFHVTADNADDPLGEPSIGPLEKGPSDPLSDLNLMNIGERSFDGRHRIPLLDKITDNFRHNPEPKSEPKSSHKPESTHKPQWIGIGTHTTLWIPNTQIATGIRKIPLGPRETFAASAETAESTALQPEVTAVPVLPLGYHPHSGQVHR</sequence>
<dbReference type="RefSeq" id="XP_030994174.1">
    <property type="nucleotide sequence ID" value="XM_031141555.1"/>
</dbReference>
<evidence type="ECO:0000256" key="2">
    <source>
        <dbReference type="SAM" id="SignalP"/>
    </source>
</evidence>
<gene>
    <name evidence="3" type="ORF">E0L32_006875</name>
</gene>
<keyword evidence="2" id="KW-0732">Signal</keyword>
<proteinExistence type="predicted"/>
<dbReference type="InParanoid" id="A0A507AXU3"/>
<dbReference type="GeneID" id="41974322"/>
<feature type="compositionally biased region" description="Basic and acidic residues" evidence="1">
    <location>
        <begin position="132"/>
        <end position="155"/>
    </location>
</feature>